<dbReference type="AlphaFoldDB" id="A0A644Z2U2"/>
<name>A0A644Z2U2_9ZZZZ</name>
<dbReference type="PROSITE" id="PS00622">
    <property type="entry name" value="HTH_LUXR_1"/>
    <property type="match status" value="1"/>
</dbReference>
<sequence length="154" mass="17207">MILTTFDDDEFIIDALKNGAVGYILKDLSSEKLVSAIRDAYKGNSIMQPEIAAKVISHISESINYSDFKSVNKDSQAIMKSVISKEGNTKLKLTDMEREILNLVGEGMSNTEIAKKLYISVGTVKNYISNLYSKLEVEDRSKLTLYAIRENLSN</sequence>
<dbReference type="CDD" id="cd06170">
    <property type="entry name" value="LuxR_C_like"/>
    <property type="match status" value="1"/>
</dbReference>
<dbReference type="PANTHER" id="PTHR43214">
    <property type="entry name" value="TWO-COMPONENT RESPONSE REGULATOR"/>
    <property type="match status" value="1"/>
</dbReference>
<evidence type="ECO:0000313" key="4">
    <source>
        <dbReference type="EMBL" id="MPM35176.1"/>
    </source>
</evidence>
<gene>
    <name evidence="4" type="primary">nreC_23</name>
    <name evidence="4" type="ORF">SDC9_81766</name>
</gene>
<dbReference type="GO" id="GO:0003677">
    <property type="term" value="F:DNA binding"/>
    <property type="evidence" value="ECO:0007669"/>
    <property type="project" value="UniProtKB-KW"/>
</dbReference>
<dbReference type="EMBL" id="VSSQ01007202">
    <property type="protein sequence ID" value="MPM35176.1"/>
    <property type="molecule type" value="Genomic_DNA"/>
</dbReference>
<feature type="domain" description="HTH luxR-type" evidence="2">
    <location>
        <begin position="86"/>
        <end position="151"/>
    </location>
</feature>
<dbReference type="PROSITE" id="PS50110">
    <property type="entry name" value="RESPONSE_REGULATORY"/>
    <property type="match status" value="1"/>
</dbReference>
<dbReference type="InterPro" id="IPR039420">
    <property type="entry name" value="WalR-like"/>
</dbReference>
<dbReference type="InterPro" id="IPR000792">
    <property type="entry name" value="Tscrpt_reg_LuxR_C"/>
</dbReference>
<dbReference type="Pfam" id="PF00196">
    <property type="entry name" value="GerE"/>
    <property type="match status" value="1"/>
</dbReference>
<dbReference type="InterPro" id="IPR011006">
    <property type="entry name" value="CheY-like_superfamily"/>
</dbReference>
<evidence type="ECO:0000259" key="3">
    <source>
        <dbReference type="PROSITE" id="PS50110"/>
    </source>
</evidence>
<evidence type="ECO:0000256" key="1">
    <source>
        <dbReference type="ARBA" id="ARBA00023125"/>
    </source>
</evidence>
<keyword evidence="1" id="KW-0238">DNA-binding</keyword>
<evidence type="ECO:0000259" key="2">
    <source>
        <dbReference type="PROSITE" id="PS50043"/>
    </source>
</evidence>
<dbReference type="GO" id="GO:0006355">
    <property type="term" value="P:regulation of DNA-templated transcription"/>
    <property type="evidence" value="ECO:0007669"/>
    <property type="project" value="InterPro"/>
</dbReference>
<dbReference type="PROSITE" id="PS50043">
    <property type="entry name" value="HTH_LUXR_2"/>
    <property type="match status" value="1"/>
</dbReference>
<dbReference type="SUPFAM" id="SSF46894">
    <property type="entry name" value="C-terminal effector domain of the bipartite response regulators"/>
    <property type="match status" value="1"/>
</dbReference>
<dbReference type="PRINTS" id="PR00038">
    <property type="entry name" value="HTHLUXR"/>
</dbReference>
<dbReference type="SMART" id="SM00421">
    <property type="entry name" value="HTH_LUXR"/>
    <property type="match status" value="1"/>
</dbReference>
<protein>
    <submittedName>
        <fullName evidence="4">Oxygen regulatory protein NreC</fullName>
    </submittedName>
</protein>
<dbReference type="PANTHER" id="PTHR43214:SF40">
    <property type="entry name" value="TRANSCRIPTIONAL REGULATORY PROTEIN LNRK"/>
    <property type="match status" value="1"/>
</dbReference>
<accession>A0A644Z2U2</accession>
<dbReference type="InterPro" id="IPR001789">
    <property type="entry name" value="Sig_transdc_resp-reg_receiver"/>
</dbReference>
<dbReference type="Gene3D" id="3.40.50.2300">
    <property type="match status" value="1"/>
</dbReference>
<dbReference type="SUPFAM" id="SSF52172">
    <property type="entry name" value="CheY-like"/>
    <property type="match status" value="1"/>
</dbReference>
<proteinExistence type="predicted"/>
<dbReference type="InterPro" id="IPR016032">
    <property type="entry name" value="Sig_transdc_resp-reg_C-effctor"/>
</dbReference>
<comment type="caution">
    <text evidence="4">The sequence shown here is derived from an EMBL/GenBank/DDBJ whole genome shotgun (WGS) entry which is preliminary data.</text>
</comment>
<reference evidence="4" key="1">
    <citation type="submission" date="2019-08" db="EMBL/GenBank/DDBJ databases">
        <authorList>
            <person name="Kucharzyk K."/>
            <person name="Murdoch R.W."/>
            <person name="Higgins S."/>
            <person name="Loffler F."/>
        </authorList>
    </citation>
    <scope>NUCLEOTIDE SEQUENCE</scope>
</reference>
<feature type="domain" description="Response regulatory" evidence="3">
    <location>
        <begin position="1"/>
        <end position="41"/>
    </location>
</feature>
<organism evidence="4">
    <name type="scientific">bioreactor metagenome</name>
    <dbReference type="NCBI Taxonomy" id="1076179"/>
    <lineage>
        <taxon>unclassified sequences</taxon>
        <taxon>metagenomes</taxon>
        <taxon>ecological metagenomes</taxon>
    </lineage>
</organism>
<dbReference type="GO" id="GO:0000160">
    <property type="term" value="P:phosphorelay signal transduction system"/>
    <property type="evidence" value="ECO:0007669"/>
    <property type="project" value="InterPro"/>
</dbReference>